<dbReference type="EMBL" id="KZ269990">
    <property type="protein sequence ID" value="OZC09925.1"/>
    <property type="molecule type" value="Genomic_DNA"/>
</dbReference>
<dbReference type="AlphaFoldDB" id="A0A238BYN5"/>
<sequence length="90" mass="9745">MGTNEGQKGRKDQCLVLKMTRFVVEICGSAIVQNEHSSPILNKRSLTNANAMIGRRCPPSCPCPRPSVSSSFFMLSLCISEMNGTNLLAA</sequence>
<dbReference type="Proteomes" id="UP000242913">
    <property type="component" value="Unassembled WGS sequence"/>
</dbReference>
<name>A0A238BYN5_9BILA</name>
<reference evidence="1 2" key="1">
    <citation type="submission" date="2015-12" db="EMBL/GenBank/DDBJ databases">
        <title>Draft genome of the nematode, Onchocerca flexuosa.</title>
        <authorList>
            <person name="Mitreva M."/>
        </authorList>
    </citation>
    <scope>NUCLEOTIDE SEQUENCE [LARGE SCALE GENOMIC DNA]</scope>
    <source>
        <strain evidence="1">Red Deer</strain>
    </source>
</reference>
<organism evidence="1 2">
    <name type="scientific">Onchocerca flexuosa</name>
    <dbReference type="NCBI Taxonomy" id="387005"/>
    <lineage>
        <taxon>Eukaryota</taxon>
        <taxon>Metazoa</taxon>
        <taxon>Ecdysozoa</taxon>
        <taxon>Nematoda</taxon>
        <taxon>Chromadorea</taxon>
        <taxon>Rhabditida</taxon>
        <taxon>Spirurina</taxon>
        <taxon>Spiruromorpha</taxon>
        <taxon>Filarioidea</taxon>
        <taxon>Onchocercidae</taxon>
        <taxon>Onchocerca</taxon>
    </lineage>
</organism>
<evidence type="ECO:0000313" key="1">
    <source>
        <dbReference type="EMBL" id="OZC09925.1"/>
    </source>
</evidence>
<accession>A0A238BYN5</accession>
<protein>
    <submittedName>
        <fullName evidence="1">Uncharacterized protein</fullName>
    </submittedName>
</protein>
<dbReference type="OrthoDB" id="10491693at2759"/>
<evidence type="ECO:0000313" key="2">
    <source>
        <dbReference type="Proteomes" id="UP000242913"/>
    </source>
</evidence>
<gene>
    <name evidence="1" type="ORF">X798_03031</name>
</gene>
<proteinExistence type="predicted"/>
<keyword evidence="2" id="KW-1185">Reference proteome</keyword>